<organism evidence="1 2">
    <name type="scientific">Dendrobium catenatum</name>
    <dbReference type="NCBI Taxonomy" id="906689"/>
    <lineage>
        <taxon>Eukaryota</taxon>
        <taxon>Viridiplantae</taxon>
        <taxon>Streptophyta</taxon>
        <taxon>Embryophyta</taxon>
        <taxon>Tracheophyta</taxon>
        <taxon>Spermatophyta</taxon>
        <taxon>Magnoliopsida</taxon>
        <taxon>Liliopsida</taxon>
        <taxon>Asparagales</taxon>
        <taxon>Orchidaceae</taxon>
        <taxon>Epidendroideae</taxon>
        <taxon>Malaxideae</taxon>
        <taxon>Dendrobiinae</taxon>
        <taxon>Dendrobium</taxon>
    </lineage>
</organism>
<reference evidence="1 2" key="1">
    <citation type="journal article" date="2016" name="Sci. Rep.">
        <title>The Dendrobium catenatum Lindl. genome sequence provides insights into polysaccharide synthase, floral development and adaptive evolution.</title>
        <authorList>
            <person name="Zhang G.Q."/>
            <person name="Xu Q."/>
            <person name="Bian C."/>
            <person name="Tsai W.C."/>
            <person name="Yeh C.M."/>
            <person name="Liu K.W."/>
            <person name="Yoshida K."/>
            <person name="Zhang L.S."/>
            <person name="Chang S.B."/>
            <person name="Chen F."/>
            <person name="Shi Y."/>
            <person name="Su Y.Y."/>
            <person name="Zhang Y.Q."/>
            <person name="Chen L.J."/>
            <person name="Yin Y."/>
            <person name="Lin M."/>
            <person name="Huang H."/>
            <person name="Deng H."/>
            <person name="Wang Z.W."/>
            <person name="Zhu S.L."/>
            <person name="Zhao X."/>
            <person name="Deng C."/>
            <person name="Niu S.C."/>
            <person name="Huang J."/>
            <person name="Wang M."/>
            <person name="Liu G.H."/>
            <person name="Yang H.J."/>
            <person name="Xiao X.J."/>
            <person name="Hsiao Y.Y."/>
            <person name="Wu W.L."/>
            <person name="Chen Y.Y."/>
            <person name="Mitsuda N."/>
            <person name="Ohme-Takagi M."/>
            <person name="Luo Y.B."/>
            <person name="Van de Peer Y."/>
            <person name="Liu Z.J."/>
        </authorList>
    </citation>
    <scope>NUCLEOTIDE SEQUENCE [LARGE SCALE GENOMIC DNA]</scope>
    <source>
        <tissue evidence="1">The whole plant</tissue>
    </source>
</reference>
<proteinExistence type="predicted"/>
<dbReference type="Proteomes" id="UP000233837">
    <property type="component" value="Unassembled WGS sequence"/>
</dbReference>
<sequence>MHVMDYPEMKALPFGKEMAVRKLKKIWGDRQWWEKLNMKDNDRAALLSYLKLKHSSWYQSSCFLLLLHRL</sequence>
<reference evidence="1 2" key="2">
    <citation type="journal article" date="2017" name="Nature">
        <title>The Apostasia genome and the evolution of orchids.</title>
        <authorList>
            <person name="Zhang G.Q."/>
            <person name="Liu K.W."/>
            <person name="Li Z."/>
            <person name="Lohaus R."/>
            <person name="Hsiao Y.Y."/>
            <person name="Niu S.C."/>
            <person name="Wang J.Y."/>
            <person name="Lin Y.C."/>
            <person name="Xu Q."/>
            <person name="Chen L.J."/>
            <person name="Yoshida K."/>
            <person name="Fujiwara S."/>
            <person name="Wang Z.W."/>
            <person name="Zhang Y.Q."/>
            <person name="Mitsuda N."/>
            <person name="Wang M."/>
            <person name="Liu G.H."/>
            <person name="Pecoraro L."/>
            <person name="Huang H.X."/>
            <person name="Xiao X.J."/>
            <person name="Lin M."/>
            <person name="Wu X.Y."/>
            <person name="Wu W.L."/>
            <person name="Chen Y.Y."/>
            <person name="Chang S.B."/>
            <person name="Sakamoto S."/>
            <person name="Ohme-Takagi M."/>
            <person name="Yagi M."/>
            <person name="Zeng S.J."/>
            <person name="Shen C.Y."/>
            <person name="Yeh C.M."/>
            <person name="Luo Y.B."/>
            <person name="Tsai W.C."/>
            <person name="Van de Peer Y."/>
            <person name="Liu Z.J."/>
        </authorList>
    </citation>
    <scope>NUCLEOTIDE SEQUENCE [LARGE SCALE GENOMIC DNA]</scope>
    <source>
        <tissue evidence="1">The whole plant</tissue>
    </source>
</reference>
<evidence type="ECO:0000313" key="1">
    <source>
        <dbReference type="EMBL" id="PKU79102.1"/>
    </source>
</evidence>
<gene>
    <name evidence="1" type="ORF">MA16_Dca000446</name>
</gene>
<dbReference type="EMBL" id="KZ502442">
    <property type="protein sequence ID" value="PKU79102.1"/>
    <property type="molecule type" value="Genomic_DNA"/>
</dbReference>
<accession>A0A2I0WTV7</accession>
<dbReference type="AlphaFoldDB" id="A0A2I0WTV7"/>
<protein>
    <submittedName>
        <fullName evidence="1">Uncharacterized protein</fullName>
    </submittedName>
</protein>
<evidence type="ECO:0000313" key="2">
    <source>
        <dbReference type="Proteomes" id="UP000233837"/>
    </source>
</evidence>
<name>A0A2I0WTV7_9ASPA</name>
<keyword evidence="2" id="KW-1185">Reference proteome</keyword>